<dbReference type="EMBL" id="JAOB01000010">
    <property type="protein sequence ID" value="EUA75395.1"/>
    <property type="molecule type" value="Genomic_DNA"/>
</dbReference>
<gene>
    <name evidence="2" type="ORF">I553_3288</name>
</gene>
<dbReference type="InterPro" id="IPR029787">
    <property type="entry name" value="Nucleotide_cyclase"/>
</dbReference>
<dbReference type="PATRIC" id="fig|1299334.3.peg.793"/>
<evidence type="ECO:0000313" key="2">
    <source>
        <dbReference type="EMBL" id="EUA75395.1"/>
    </source>
</evidence>
<evidence type="ECO:0000256" key="1">
    <source>
        <dbReference type="SAM" id="MobiDB-lite"/>
    </source>
</evidence>
<protein>
    <submittedName>
        <fullName evidence="2">Putative adenylate and Guanylate cyclase catalytic domain protein</fullName>
    </submittedName>
</protein>
<feature type="region of interest" description="Disordered" evidence="1">
    <location>
        <begin position="52"/>
        <end position="81"/>
    </location>
</feature>
<dbReference type="Gene3D" id="3.30.70.1230">
    <property type="entry name" value="Nucleotide cyclase"/>
    <property type="match status" value="1"/>
</dbReference>
<dbReference type="SUPFAM" id="SSF55073">
    <property type="entry name" value="Nucleotide cyclase"/>
    <property type="match status" value="1"/>
</dbReference>
<name>X8E6E2_MYCXE</name>
<feature type="compositionally biased region" description="Polar residues" evidence="1">
    <location>
        <begin position="68"/>
        <end position="81"/>
    </location>
</feature>
<accession>X8E6E2</accession>
<organism evidence="2">
    <name type="scientific">Mycobacterium xenopi 4042</name>
    <dbReference type="NCBI Taxonomy" id="1299334"/>
    <lineage>
        <taxon>Bacteria</taxon>
        <taxon>Bacillati</taxon>
        <taxon>Actinomycetota</taxon>
        <taxon>Actinomycetes</taxon>
        <taxon>Mycobacteriales</taxon>
        <taxon>Mycobacteriaceae</taxon>
        <taxon>Mycobacterium</taxon>
    </lineage>
</organism>
<dbReference type="AlphaFoldDB" id="X8E6E2"/>
<comment type="caution">
    <text evidence="2">The sequence shown here is derived from an EMBL/GenBank/DDBJ whole genome shotgun (WGS) entry which is preliminary data.</text>
</comment>
<reference evidence="2" key="1">
    <citation type="submission" date="2014-01" db="EMBL/GenBank/DDBJ databases">
        <authorList>
            <person name="Brown-Elliot B."/>
            <person name="Wallace R."/>
            <person name="Lenaerts A."/>
            <person name="Ordway D."/>
            <person name="DeGroote M.A."/>
            <person name="Parker T."/>
            <person name="Sizemore C."/>
            <person name="Tallon L.J."/>
            <person name="Sadzewicz L.K."/>
            <person name="Sengamalay N."/>
            <person name="Fraser C.M."/>
            <person name="Hine E."/>
            <person name="Shefchek K.A."/>
            <person name="Das S.P."/>
            <person name="Tettelin H."/>
        </authorList>
    </citation>
    <scope>NUCLEOTIDE SEQUENCE [LARGE SCALE GENOMIC DNA]</scope>
    <source>
        <strain evidence="2">4042</strain>
    </source>
</reference>
<sequence>MIVDEVDRHRGLVNKFEGDAVLAVFGAPNRLECPEDEALAAARAIADRLEREVPSARRGSGWRPDRSSPATSARRSGLNTR</sequence>
<proteinExistence type="predicted"/>